<dbReference type="InterPro" id="IPR019428">
    <property type="entry name" value="7TM_GPCR_serpentine_rcpt_Str"/>
</dbReference>
<feature type="transmembrane region" description="Helical" evidence="1">
    <location>
        <begin position="19"/>
        <end position="40"/>
    </location>
</feature>
<evidence type="ECO:0000313" key="3">
    <source>
        <dbReference type="Proteomes" id="UP001328107"/>
    </source>
</evidence>
<keyword evidence="3" id="KW-1185">Reference proteome</keyword>
<feature type="transmembrane region" description="Helical" evidence="1">
    <location>
        <begin position="217"/>
        <end position="240"/>
    </location>
</feature>
<evidence type="ECO:0000256" key="1">
    <source>
        <dbReference type="SAM" id="Phobius"/>
    </source>
</evidence>
<feature type="transmembrane region" description="Helical" evidence="1">
    <location>
        <begin position="260"/>
        <end position="278"/>
    </location>
</feature>
<evidence type="ECO:0000313" key="2">
    <source>
        <dbReference type="EMBL" id="GMR44703.1"/>
    </source>
</evidence>
<dbReference type="PANTHER" id="PTHR22943:SF248">
    <property type="entry name" value="SEVEN TM RECEPTOR"/>
    <property type="match status" value="1"/>
</dbReference>
<keyword evidence="1" id="KW-1133">Transmembrane helix</keyword>
<keyword evidence="1" id="KW-0472">Membrane</keyword>
<organism evidence="2 3">
    <name type="scientific">Pristionchus mayeri</name>
    <dbReference type="NCBI Taxonomy" id="1317129"/>
    <lineage>
        <taxon>Eukaryota</taxon>
        <taxon>Metazoa</taxon>
        <taxon>Ecdysozoa</taxon>
        <taxon>Nematoda</taxon>
        <taxon>Chromadorea</taxon>
        <taxon>Rhabditida</taxon>
        <taxon>Rhabditina</taxon>
        <taxon>Diplogasteromorpha</taxon>
        <taxon>Diplogasteroidea</taxon>
        <taxon>Neodiplogasteridae</taxon>
        <taxon>Pristionchus</taxon>
    </lineage>
</organism>
<reference evidence="3" key="1">
    <citation type="submission" date="2022-10" db="EMBL/GenBank/DDBJ databases">
        <title>Genome assembly of Pristionchus species.</title>
        <authorList>
            <person name="Yoshida K."/>
            <person name="Sommer R.J."/>
        </authorList>
    </citation>
    <scope>NUCLEOTIDE SEQUENCE [LARGE SCALE GENOMIC DNA]</scope>
    <source>
        <strain evidence="3">RS5460</strain>
    </source>
</reference>
<dbReference type="Proteomes" id="UP001328107">
    <property type="component" value="Unassembled WGS sequence"/>
</dbReference>
<proteinExistence type="predicted"/>
<feature type="transmembrane region" description="Helical" evidence="1">
    <location>
        <begin position="99"/>
        <end position="123"/>
    </location>
</feature>
<dbReference type="PANTHER" id="PTHR22943">
    <property type="entry name" value="7-TRANSMEMBRANE DOMAIN RECEPTOR C.ELEGANS"/>
    <property type="match status" value="1"/>
</dbReference>
<evidence type="ECO:0008006" key="4">
    <source>
        <dbReference type="Google" id="ProtNLM"/>
    </source>
</evidence>
<dbReference type="Pfam" id="PF10326">
    <property type="entry name" value="7TM_GPCR_Str"/>
    <property type="match status" value="1"/>
</dbReference>
<gene>
    <name evidence="2" type="ORF">PMAYCL1PPCAC_14898</name>
</gene>
<accession>A0AAN5CHU9</accession>
<feature type="transmembrane region" description="Helical" evidence="1">
    <location>
        <begin position="52"/>
        <end position="79"/>
    </location>
</feature>
<name>A0AAN5CHU9_9BILA</name>
<comment type="caution">
    <text evidence="2">The sequence shown here is derived from an EMBL/GenBank/DDBJ whole genome shotgun (WGS) entry which is preliminary data.</text>
</comment>
<keyword evidence="1" id="KW-0812">Transmembrane</keyword>
<feature type="transmembrane region" description="Helical" evidence="1">
    <location>
        <begin position="144"/>
        <end position="164"/>
    </location>
</feature>
<dbReference type="AlphaFoldDB" id="A0AAN5CHU9"/>
<protein>
    <recommendedName>
        <fullName evidence="4">G protein-coupled receptor</fullName>
    </recommendedName>
</protein>
<sequence length="280" mass="31708">NATILPPYFRLISDPFHSIFFGVTSTFSIAANCLLIYAIFAASCKDIGHYRYLLLCFALCDIITAIMHFVALPIIHMTSSGYYFFPRNDGIFRTEGGKLATAITFIYVATYYQIFLILSYHFIYRARKLASDRPILANWHPFHWFLLGASVNIAYIGLFMRASYSNMAPDYSRLTAPRSLIDLYGINVCDRDVGFFHITWKRLNFTTGTMEWYKPTIVAMAVSMMLIAGTAAVISVSSIVIARRIKSPGMAPKTRKMQRLLFNTLLIQTGVPCLFGYVPL</sequence>
<dbReference type="EMBL" id="BTRK01000004">
    <property type="protein sequence ID" value="GMR44703.1"/>
    <property type="molecule type" value="Genomic_DNA"/>
</dbReference>
<feature type="non-terminal residue" evidence="2">
    <location>
        <position position="1"/>
    </location>
</feature>